<name>A0A6J7IP44_9ZZZZ</name>
<proteinExistence type="predicted"/>
<dbReference type="AlphaFoldDB" id="A0A6J7IP44"/>
<evidence type="ECO:0000313" key="1">
    <source>
        <dbReference type="EMBL" id="CAB4932476.1"/>
    </source>
</evidence>
<sequence length="200" mass="23029">MTVRALAEGEQLLTLRKGGIREDNKHFELEHERFFLYPTFDHQRNDVVREAHAPELARALEEGVWPDGDPPARALTRDGGIPQPERVRVRAWAQVAAHFTVTDPRIVSELSPFYIWTTDYAQKRLSWKPRHPLHVILLRTYRIPRPVTVRVRGDYTGCKSWLDIARDLPFEGTPVLADDEFGRVRETIEAICSGRVAELV</sequence>
<reference evidence="1" key="1">
    <citation type="submission" date="2020-05" db="EMBL/GenBank/DDBJ databases">
        <authorList>
            <person name="Chiriac C."/>
            <person name="Salcher M."/>
            <person name="Ghai R."/>
            <person name="Kavagutti S V."/>
        </authorList>
    </citation>
    <scope>NUCLEOTIDE SEQUENCE</scope>
</reference>
<dbReference type="InterPro" id="IPR014923">
    <property type="entry name" value="DUF1802"/>
</dbReference>
<accession>A0A6J7IP44</accession>
<organism evidence="1">
    <name type="scientific">freshwater metagenome</name>
    <dbReference type="NCBI Taxonomy" id="449393"/>
    <lineage>
        <taxon>unclassified sequences</taxon>
        <taxon>metagenomes</taxon>
        <taxon>ecological metagenomes</taxon>
    </lineage>
</organism>
<protein>
    <submittedName>
        <fullName evidence="1">Unannotated protein</fullName>
    </submittedName>
</protein>
<dbReference type="EMBL" id="CAFBMX010000005">
    <property type="protein sequence ID" value="CAB4932476.1"/>
    <property type="molecule type" value="Genomic_DNA"/>
</dbReference>
<gene>
    <name evidence="1" type="ORF">UFOPK3674_01253</name>
</gene>
<dbReference type="Pfam" id="PF08819">
    <property type="entry name" value="DUF1802"/>
    <property type="match status" value="1"/>
</dbReference>